<sequence>MAELDYLFLGSAGFLMTALVLIILRIIKLYFDERWARQRKEALRAMATDEHETRNERGVVVVGGRRVQVARRRVRHYVDGDNDNGMSFTGNANDQTTNPSELEEDESPLAELAKDEHFGKKKLAKLQAKEERRKQREAELLEREERKKLEQEREERLQREREKQVEEEEEKRKKQRQEREEREKREEEEYRKLRETFAVDEEGFDQVDAEESQNLLRDFEEYVRKIKVVNIDELGAHFDLRAEDAVDRLNFLIGNGTLTGIMDDRGKFIHITSDELQAVAKFINQRGRVSKAELIEHSNKLVGLESRSVGHVEGVAAV</sequence>
<evidence type="ECO:0000256" key="2">
    <source>
        <dbReference type="ARBA" id="ARBA00009829"/>
    </source>
</evidence>
<dbReference type="InterPro" id="IPR019153">
    <property type="entry name" value="DDRGK_dom-contain"/>
</dbReference>
<dbReference type="GO" id="GO:0005789">
    <property type="term" value="C:endoplasmic reticulum membrane"/>
    <property type="evidence" value="ECO:0007669"/>
    <property type="project" value="UniProtKB-SubCell"/>
</dbReference>
<dbReference type="OrthoDB" id="2285710at2759"/>
<dbReference type="InterPro" id="IPR050899">
    <property type="entry name" value="DDRGK_domain-containing"/>
</dbReference>
<accession>A0A3P6U3P4</accession>
<organism evidence="9 10">
    <name type="scientific">Litomosoides sigmodontis</name>
    <name type="common">Filarial nematode worm</name>
    <dbReference type="NCBI Taxonomy" id="42156"/>
    <lineage>
        <taxon>Eukaryota</taxon>
        <taxon>Metazoa</taxon>
        <taxon>Ecdysozoa</taxon>
        <taxon>Nematoda</taxon>
        <taxon>Chromadorea</taxon>
        <taxon>Rhabditida</taxon>
        <taxon>Spirurina</taxon>
        <taxon>Spiruromorpha</taxon>
        <taxon>Filarioidea</taxon>
        <taxon>Onchocercidae</taxon>
        <taxon>Litomosoides</taxon>
    </lineage>
</organism>
<dbReference type="Proteomes" id="UP000277928">
    <property type="component" value="Unassembled WGS sequence"/>
</dbReference>
<evidence type="ECO:0000256" key="8">
    <source>
        <dbReference type="SAM" id="Phobius"/>
    </source>
</evidence>
<feature type="compositionally biased region" description="Basic and acidic residues" evidence="7">
    <location>
        <begin position="177"/>
        <end position="187"/>
    </location>
</feature>
<dbReference type="SUPFAM" id="SSF46785">
    <property type="entry name" value="Winged helix' DNA-binding domain"/>
    <property type="match status" value="1"/>
</dbReference>
<evidence type="ECO:0000256" key="5">
    <source>
        <dbReference type="ARBA" id="ARBA00022989"/>
    </source>
</evidence>
<evidence type="ECO:0000313" key="9">
    <source>
        <dbReference type="EMBL" id="VDK71251.1"/>
    </source>
</evidence>
<dbReference type="InterPro" id="IPR036390">
    <property type="entry name" value="WH_DNA-bd_sf"/>
</dbReference>
<keyword evidence="4 8" id="KW-0812">Transmembrane</keyword>
<evidence type="ECO:0000256" key="4">
    <source>
        <dbReference type="ARBA" id="ARBA00022692"/>
    </source>
</evidence>
<dbReference type="GO" id="GO:0044389">
    <property type="term" value="F:ubiquitin-like protein ligase binding"/>
    <property type="evidence" value="ECO:0007669"/>
    <property type="project" value="TreeGrafter"/>
</dbReference>
<dbReference type="Pfam" id="PF09756">
    <property type="entry name" value="DDRGK"/>
    <property type="match status" value="1"/>
</dbReference>
<reference evidence="9 10" key="1">
    <citation type="submission" date="2018-08" db="EMBL/GenBank/DDBJ databases">
        <authorList>
            <person name="Laetsch R D."/>
            <person name="Stevens L."/>
            <person name="Kumar S."/>
            <person name="Blaxter L. M."/>
        </authorList>
    </citation>
    <scope>NUCLEOTIDE SEQUENCE [LARGE SCALE GENOMIC DNA]</scope>
</reference>
<proteinExistence type="inferred from homology"/>
<name>A0A3P6U3P4_LITSI</name>
<dbReference type="AlphaFoldDB" id="A0A3P6U3P4"/>
<feature type="transmembrane region" description="Helical" evidence="8">
    <location>
        <begin position="6"/>
        <end position="31"/>
    </location>
</feature>
<dbReference type="STRING" id="42156.A0A3P6U3P4"/>
<dbReference type="PANTHER" id="PTHR48176">
    <property type="entry name" value="DDRGK DOMAIN-CONTAINING PROTEIN 1"/>
    <property type="match status" value="1"/>
</dbReference>
<feature type="region of interest" description="Disordered" evidence="7">
    <location>
        <begin position="146"/>
        <end position="187"/>
    </location>
</feature>
<dbReference type="InterPro" id="IPR036388">
    <property type="entry name" value="WH-like_DNA-bd_sf"/>
</dbReference>
<evidence type="ECO:0000256" key="1">
    <source>
        <dbReference type="ARBA" id="ARBA00004389"/>
    </source>
</evidence>
<feature type="compositionally biased region" description="Polar residues" evidence="7">
    <location>
        <begin position="84"/>
        <end position="100"/>
    </location>
</feature>
<evidence type="ECO:0000256" key="7">
    <source>
        <dbReference type="SAM" id="MobiDB-lite"/>
    </source>
</evidence>
<dbReference type="SMART" id="SM01128">
    <property type="entry name" value="DDRGK"/>
    <property type="match status" value="1"/>
</dbReference>
<evidence type="ECO:0000313" key="10">
    <source>
        <dbReference type="Proteomes" id="UP000277928"/>
    </source>
</evidence>
<feature type="compositionally biased region" description="Basic and acidic residues" evidence="7">
    <location>
        <begin position="146"/>
        <end position="164"/>
    </location>
</feature>
<comment type="subcellular location">
    <subcellularLocation>
        <location evidence="1">Endoplasmic reticulum membrane</location>
        <topology evidence="1">Single-pass membrane protein</topology>
    </subcellularLocation>
</comment>
<keyword evidence="10" id="KW-1185">Reference proteome</keyword>
<keyword evidence="6 8" id="KW-0472">Membrane</keyword>
<protein>
    <recommendedName>
        <fullName evidence="3">DDRGK domain-containing protein 1</fullName>
    </recommendedName>
</protein>
<dbReference type="Gene3D" id="1.10.10.10">
    <property type="entry name" value="Winged helix-like DNA-binding domain superfamily/Winged helix DNA-binding domain"/>
    <property type="match status" value="1"/>
</dbReference>
<gene>
    <name evidence="9" type="ORF">NLS_LOCUS1376</name>
</gene>
<feature type="region of interest" description="Disordered" evidence="7">
    <location>
        <begin position="76"/>
        <end position="129"/>
    </location>
</feature>
<evidence type="ECO:0000256" key="6">
    <source>
        <dbReference type="ARBA" id="ARBA00023136"/>
    </source>
</evidence>
<keyword evidence="5 8" id="KW-1133">Transmembrane helix</keyword>
<comment type="similarity">
    <text evidence="2">Belongs to the DDRGK1 family.</text>
</comment>
<evidence type="ECO:0000256" key="3">
    <source>
        <dbReference type="ARBA" id="ARBA00018218"/>
    </source>
</evidence>
<dbReference type="OMA" id="EFTRECN"/>
<dbReference type="EMBL" id="UYRX01000047">
    <property type="protein sequence ID" value="VDK71251.1"/>
    <property type="molecule type" value="Genomic_DNA"/>
</dbReference>
<dbReference type="PANTHER" id="PTHR48176:SF1">
    <property type="entry name" value="DDRGK DOMAIN-CONTAINING PROTEIN 1"/>
    <property type="match status" value="1"/>
</dbReference>